<keyword evidence="6" id="KW-0119">Carbohydrate metabolism</keyword>
<keyword evidence="3" id="KW-0378">Hydrolase</keyword>
<dbReference type="EMBL" id="CP016428">
    <property type="protein sequence ID" value="ANW01370.1"/>
    <property type="molecule type" value="Genomic_DNA"/>
</dbReference>
<reference evidence="13 14" key="1">
    <citation type="submission" date="2016-07" db="EMBL/GenBank/DDBJ databases">
        <title>Complete genome sequence of Bradyrhizobium icense LMTR 13T, a potential inoculant strain isolated from lima bean (Phaseolus lunatus) in Peru.</title>
        <authorList>
            <person name="Ormeno-Orrillo E."/>
            <person name="Duran D."/>
            <person name="Rogel M.A."/>
            <person name="Rey L."/>
            <person name="Imperial J."/>
            <person name="Ruiz-Argueso T."/>
            <person name="Martinez-Romero E."/>
        </authorList>
    </citation>
    <scope>NUCLEOTIDE SEQUENCE [LARGE SCALE GENOMIC DNA]</scope>
    <source>
        <strain evidence="13 14">LMTR 13</strain>
    </source>
</reference>
<dbReference type="GO" id="GO:0005886">
    <property type="term" value="C:plasma membrane"/>
    <property type="evidence" value="ECO:0007669"/>
    <property type="project" value="UniProtKB-SubCell"/>
</dbReference>
<keyword evidence="8" id="KW-0624">Polysaccharide degradation</keyword>
<keyword evidence="4 12" id="KW-0472">Membrane</keyword>
<dbReference type="InterPro" id="IPR050732">
    <property type="entry name" value="Beta-glucan_modifiers"/>
</dbReference>
<evidence type="ECO:0000256" key="6">
    <source>
        <dbReference type="ARBA" id="ARBA00023277"/>
    </source>
</evidence>
<dbReference type="STRING" id="1274631.LMTR13_15535"/>
<protein>
    <recommendedName>
        <fullName evidence="11">Endo-1,3-beta-glucanase btgC</fullName>
    </recommendedName>
    <alternativeName>
        <fullName evidence="10">Laminarinase btgC</fullName>
    </alternativeName>
</protein>
<evidence type="ECO:0000313" key="13">
    <source>
        <dbReference type="EMBL" id="ANW01370.1"/>
    </source>
</evidence>
<dbReference type="KEGG" id="bic:LMTR13_15535"/>
<dbReference type="GO" id="GO:0016787">
    <property type="term" value="F:hydrolase activity"/>
    <property type="evidence" value="ECO:0007669"/>
    <property type="project" value="UniProtKB-KW"/>
</dbReference>
<evidence type="ECO:0000256" key="7">
    <source>
        <dbReference type="ARBA" id="ARBA00023316"/>
    </source>
</evidence>
<comment type="subcellular location">
    <subcellularLocation>
        <location evidence="1">Cell membrane</location>
    </subcellularLocation>
</comment>
<evidence type="ECO:0000256" key="11">
    <source>
        <dbReference type="ARBA" id="ARBA00043078"/>
    </source>
</evidence>
<dbReference type="GO" id="GO:0071555">
    <property type="term" value="P:cell wall organization"/>
    <property type="evidence" value="ECO:0007669"/>
    <property type="project" value="UniProtKB-KW"/>
</dbReference>
<accession>A0A1B1UF30</accession>
<dbReference type="SUPFAM" id="SSF51445">
    <property type="entry name" value="(Trans)glycosidases"/>
    <property type="match status" value="1"/>
</dbReference>
<comment type="function">
    <text evidence="9">Glucanases play a role in cell expansion during growth, in cell-cell fusion during mating, and in spore release during sporulation. This enzyme may be involved in beta-glucan degradation. Active on laminarin and lichenan.</text>
</comment>
<feature type="transmembrane region" description="Helical" evidence="12">
    <location>
        <begin position="436"/>
        <end position="457"/>
    </location>
</feature>
<keyword evidence="2" id="KW-1003">Cell membrane</keyword>
<dbReference type="GO" id="GO:0000272">
    <property type="term" value="P:polysaccharide catabolic process"/>
    <property type="evidence" value="ECO:0007669"/>
    <property type="project" value="UniProtKB-KW"/>
</dbReference>
<evidence type="ECO:0000256" key="5">
    <source>
        <dbReference type="ARBA" id="ARBA00023180"/>
    </source>
</evidence>
<dbReference type="Proteomes" id="UP000092839">
    <property type="component" value="Chromosome"/>
</dbReference>
<keyword evidence="7" id="KW-0961">Cell wall biogenesis/degradation</keyword>
<feature type="transmembrane region" description="Helical" evidence="12">
    <location>
        <begin position="469"/>
        <end position="489"/>
    </location>
</feature>
<evidence type="ECO:0000256" key="4">
    <source>
        <dbReference type="ARBA" id="ARBA00023136"/>
    </source>
</evidence>
<name>A0A1B1UF30_9BRAD</name>
<organism evidence="13 14">
    <name type="scientific">Bradyrhizobium icense</name>
    <dbReference type="NCBI Taxonomy" id="1274631"/>
    <lineage>
        <taxon>Bacteria</taxon>
        <taxon>Pseudomonadati</taxon>
        <taxon>Pseudomonadota</taxon>
        <taxon>Alphaproteobacteria</taxon>
        <taxon>Hyphomicrobiales</taxon>
        <taxon>Nitrobacteraceae</taxon>
        <taxon>Bradyrhizobium</taxon>
    </lineage>
</organism>
<feature type="transmembrane region" description="Helical" evidence="12">
    <location>
        <begin position="359"/>
        <end position="380"/>
    </location>
</feature>
<dbReference type="OrthoDB" id="9806824at2"/>
<feature type="transmembrane region" description="Helical" evidence="12">
    <location>
        <begin position="327"/>
        <end position="347"/>
    </location>
</feature>
<dbReference type="Gene3D" id="3.20.20.80">
    <property type="entry name" value="Glycosidases"/>
    <property type="match status" value="1"/>
</dbReference>
<keyword evidence="12" id="KW-1133">Transmembrane helix</keyword>
<gene>
    <name evidence="13" type="ORF">LMTR13_15535</name>
</gene>
<evidence type="ECO:0000313" key="14">
    <source>
        <dbReference type="Proteomes" id="UP000092839"/>
    </source>
</evidence>
<feature type="transmembrane region" description="Helical" evidence="12">
    <location>
        <begin position="12"/>
        <end position="34"/>
    </location>
</feature>
<dbReference type="PANTHER" id="PTHR16631">
    <property type="entry name" value="GLUCAN 1,3-BETA-GLUCOSIDASE"/>
    <property type="match status" value="1"/>
</dbReference>
<keyword evidence="14" id="KW-1185">Reference proteome</keyword>
<evidence type="ECO:0000256" key="1">
    <source>
        <dbReference type="ARBA" id="ARBA00004236"/>
    </source>
</evidence>
<dbReference type="PANTHER" id="PTHR16631:SF17">
    <property type="entry name" value="GLUCAN ENDO-1,3-BETA-GLUCOSIDASE BTGC"/>
    <property type="match status" value="1"/>
</dbReference>
<feature type="transmembrane region" description="Helical" evidence="12">
    <location>
        <begin position="392"/>
        <end position="415"/>
    </location>
</feature>
<keyword evidence="12" id="KW-0812">Transmembrane</keyword>
<evidence type="ECO:0000256" key="3">
    <source>
        <dbReference type="ARBA" id="ARBA00022801"/>
    </source>
</evidence>
<evidence type="ECO:0000256" key="12">
    <source>
        <dbReference type="SAM" id="Phobius"/>
    </source>
</evidence>
<dbReference type="AlphaFoldDB" id="A0A1B1UF30"/>
<evidence type="ECO:0000256" key="9">
    <source>
        <dbReference type="ARBA" id="ARBA00037649"/>
    </source>
</evidence>
<proteinExistence type="predicted"/>
<evidence type="ECO:0000256" key="2">
    <source>
        <dbReference type="ARBA" id="ARBA00022475"/>
    </source>
</evidence>
<dbReference type="InterPro" id="IPR017853">
    <property type="entry name" value="GH"/>
</dbReference>
<sequence>MYSSVRGAGLIGFRTPLALLFLSLGIIVAAWWWLATPVALTRAPIDDASKLECVSYAPFRNDQTPHDPTLIVSPEQIAEDLKELAKVSKCIRTYSIDNGLDKVPELASRVGLKVLLGVWIGRDRAKNAQLCDIAVSLVKDHPGTVAALIVGSEVLLRGDMTVGDLRQTIQTVKPRVDVPVTYADVWEFWLRYREVAADVDFVTAHFLPYWEDLPPRAEDAAAHVDDVRKQVVAAFPGKEILIGETGWPSHGRMRDGALASRVNQARFISEILERARRDKFRVNLFEAYDEPWKRRWEGTVGGYWGLFDGAERKLKYPAGVAISNYPFWKLQMAGGLLLCMGVFAVAFFTPKRRLASPSLASWVAVAVSATAGGILLGISIDKMLQESYGLGGWLVQGFLLTAAVTAPLLSSYALMSGQRLPAFLEVLGPPKGLTPLFLSNMLGVMLIVTTLIAAQTALSLIFDARWRDFPFAALTMAVVPLWTLAFLNGSKSGERALSEAVFAGLFALAAVYIVFNEGFQNWQAMWTGATYLLLGSALWRARTPAAV</sequence>
<feature type="transmembrane region" description="Helical" evidence="12">
    <location>
        <begin position="496"/>
        <end position="515"/>
    </location>
</feature>
<evidence type="ECO:0000256" key="10">
    <source>
        <dbReference type="ARBA" id="ARBA00042373"/>
    </source>
</evidence>
<evidence type="ECO:0000256" key="8">
    <source>
        <dbReference type="ARBA" id="ARBA00023326"/>
    </source>
</evidence>
<keyword evidence="5" id="KW-0325">Glycoprotein</keyword>